<dbReference type="Pfam" id="PF13408">
    <property type="entry name" value="Zn_ribbon_recom"/>
    <property type="match status" value="1"/>
</dbReference>
<evidence type="ECO:0000313" key="4">
    <source>
        <dbReference type="EMBL" id="SHM81476.1"/>
    </source>
</evidence>
<dbReference type="Gene3D" id="3.40.50.1390">
    <property type="entry name" value="Resolvase, N-terminal catalytic domain"/>
    <property type="match status" value="1"/>
</dbReference>
<evidence type="ECO:0000256" key="1">
    <source>
        <dbReference type="SAM" id="Coils"/>
    </source>
</evidence>
<dbReference type="AlphaFoldDB" id="A0A1M7LUM8"/>
<accession>A0A1M7LUM8</accession>
<dbReference type="Gene3D" id="3.90.1750.20">
    <property type="entry name" value="Putative Large Serine Recombinase, Chain B, Domain 2"/>
    <property type="match status" value="1"/>
</dbReference>
<feature type="domain" description="Recombinase" evidence="3">
    <location>
        <begin position="154"/>
        <end position="294"/>
    </location>
</feature>
<organism evidence="4 5">
    <name type="scientific">Ruminococcus flavefaciens</name>
    <dbReference type="NCBI Taxonomy" id="1265"/>
    <lineage>
        <taxon>Bacteria</taxon>
        <taxon>Bacillati</taxon>
        <taxon>Bacillota</taxon>
        <taxon>Clostridia</taxon>
        <taxon>Eubacteriales</taxon>
        <taxon>Oscillospiraceae</taxon>
        <taxon>Ruminococcus</taxon>
    </lineage>
</organism>
<dbReference type="InterPro" id="IPR011109">
    <property type="entry name" value="DNA_bind_recombinase_dom"/>
</dbReference>
<dbReference type="InterPro" id="IPR038109">
    <property type="entry name" value="DNA_bind_recomb_sf"/>
</dbReference>
<proteinExistence type="predicted"/>
<dbReference type="SUPFAM" id="SSF53041">
    <property type="entry name" value="Resolvase-like"/>
    <property type="match status" value="1"/>
</dbReference>
<dbReference type="RefSeq" id="WP_072952076.1">
    <property type="nucleotide sequence ID" value="NZ_FRCT01000015.1"/>
</dbReference>
<feature type="domain" description="Resolvase/invertase-type recombinase catalytic" evidence="2">
    <location>
        <begin position="2"/>
        <end position="148"/>
    </location>
</feature>
<name>A0A1M7LUM8_RUMFL</name>
<dbReference type="SMART" id="SM00857">
    <property type="entry name" value="Resolvase"/>
    <property type="match status" value="1"/>
</dbReference>
<dbReference type="InterPro" id="IPR050639">
    <property type="entry name" value="SSR_resolvase"/>
</dbReference>
<dbReference type="InterPro" id="IPR036162">
    <property type="entry name" value="Resolvase-like_N_sf"/>
</dbReference>
<protein>
    <submittedName>
        <fullName evidence="4">Site-specific DNA recombinase</fullName>
    </submittedName>
</protein>
<gene>
    <name evidence="4" type="ORF">SAMN04487860_11564</name>
</gene>
<dbReference type="PANTHER" id="PTHR30461:SF23">
    <property type="entry name" value="DNA RECOMBINASE-RELATED"/>
    <property type="match status" value="1"/>
</dbReference>
<evidence type="ECO:0000259" key="2">
    <source>
        <dbReference type="PROSITE" id="PS51736"/>
    </source>
</evidence>
<feature type="coiled-coil region" evidence="1">
    <location>
        <begin position="398"/>
        <end position="453"/>
    </location>
</feature>
<keyword evidence="1" id="KW-0175">Coiled coil</keyword>
<dbReference type="GO" id="GO:0000150">
    <property type="term" value="F:DNA strand exchange activity"/>
    <property type="evidence" value="ECO:0007669"/>
    <property type="project" value="InterPro"/>
</dbReference>
<reference evidence="4 5" key="1">
    <citation type="submission" date="2016-11" db="EMBL/GenBank/DDBJ databases">
        <authorList>
            <person name="Jaros S."/>
            <person name="Januszkiewicz K."/>
            <person name="Wedrychowicz H."/>
        </authorList>
    </citation>
    <scope>NUCLEOTIDE SEQUENCE [LARGE SCALE GENOMIC DNA]</scope>
    <source>
        <strain evidence="4 5">Y1</strain>
    </source>
</reference>
<dbReference type="EMBL" id="FRCT01000015">
    <property type="protein sequence ID" value="SHM81476.1"/>
    <property type="molecule type" value="Genomic_DNA"/>
</dbReference>
<evidence type="ECO:0000313" key="5">
    <source>
        <dbReference type="Proteomes" id="UP000184394"/>
    </source>
</evidence>
<dbReference type="InterPro" id="IPR025827">
    <property type="entry name" value="Zn_ribbon_recom_dom"/>
</dbReference>
<dbReference type="PROSITE" id="PS51737">
    <property type="entry name" value="RECOMBINASE_DNA_BIND"/>
    <property type="match status" value="1"/>
</dbReference>
<dbReference type="PANTHER" id="PTHR30461">
    <property type="entry name" value="DNA-INVERTASE FROM LAMBDOID PROPHAGE"/>
    <property type="match status" value="1"/>
</dbReference>
<dbReference type="Proteomes" id="UP000184394">
    <property type="component" value="Unassembled WGS sequence"/>
</dbReference>
<dbReference type="Pfam" id="PF00239">
    <property type="entry name" value="Resolvase"/>
    <property type="match status" value="1"/>
</dbReference>
<dbReference type="GO" id="GO:0003677">
    <property type="term" value="F:DNA binding"/>
    <property type="evidence" value="ECO:0007669"/>
    <property type="project" value="InterPro"/>
</dbReference>
<evidence type="ECO:0000259" key="3">
    <source>
        <dbReference type="PROSITE" id="PS51737"/>
    </source>
</evidence>
<sequence>MKAWLYYRLSRDEDAEMNSLQNQRQILVDYAEQNGYDITGESFDDNVSGMTFERRGLHQIELAVEDGKVDVLLVKDLSRLGRHRTRTALFIDYLRENNVRVYSVTEGIDSSNENDDMIIGFKQLVNDFYAKDIGKKVRTGIRQKQKTGMTVNLPMGYYKDKNTGEVLVDETAAAIVREIFEKFFAGYGLSTIAKDFNRRGIKSPEYFSHRKVGAQRTEICKKFLWVQTTVKRIIQNEAYTGTLVNHKTVTSKIYKTVDVIPPEEQYRHENFMPAIIDRETFEQAQILLESRLKNHARAKFGSVIHRYCGMIKCAECGASLIAKKRTVAGHSWVEYTCNSNHRYGNEYCTAHTIREPQLDEIIHTELAMLRQEILDSSQKYDEIVKDWNKKKPKYDKMIKEYSQKIVTLNGQIEGLIMERIGDREHAKVYNSMIEKREAEIAELTQKIEDCKKFDELSKKRRDELMSTAELLDEVLLEPYISDTNIRLLVRKINVHENEDGSLDVSLEFNGDFHDSSTVCFEIND</sequence>
<dbReference type="InterPro" id="IPR006119">
    <property type="entry name" value="Resolv_N"/>
</dbReference>
<dbReference type="PROSITE" id="PS51736">
    <property type="entry name" value="RECOMBINASES_3"/>
    <property type="match status" value="1"/>
</dbReference>
<dbReference type="Pfam" id="PF07508">
    <property type="entry name" value="Recombinase"/>
    <property type="match status" value="1"/>
</dbReference>